<dbReference type="AlphaFoldDB" id="A0AAD7ZGY3"/>
<sequence>MSFFGGNPFASPVGQRIEQATDAALASENWALNMEICDIINDTEDGPKDAIKAIRKRLTQNAGKNYTVVMYTLTVLETCVKNCGKRFHILACNKEFVQELVKLIGPKNDPPTAVQEKVLSLIQSWADAFRHQTELSGVVQVYHDLKQKGIEFPMTDLDTMAPIHTPQRVSYSIPDSEPAMGIAGHQTHVPTTPIPVSPHTVPPGSPATQPPSQNVQMGPTVLTSEQLGKLQSELDVVQGNMVVLSEMLSELTPGKEHPSDLELLQELHSTCQAMQHRLVELIGKLANDEITAELLRVNDELNNLFLRYNRFENNREASLQNVKSPTAHGTLTNQKPVAEAGGDSLIDLSDEGASPAPGVGPAGAASPTTAVPNLTSKLAGLSLGAGNATSQLSMISSVPAQQGSQQKEKEDTEFDMFAQSRNVTYESSKTGGSTYQDNLEPDQLNAALGAIAQNRTQAVAAGIPAQQDELIRMHKESDFDEMAAWLDEKPTTGGSGTAPEESLTSSEFERFLAERAAAAEALPTVTAGSGTPATVTTTSSSAGSRPHHHRQLNKEADAESSLFAL</sequence>
<evidence type="ECO:0000313" key="7">
    <source>
        <dbReference type="EMBL" id="KAJ9580125.1"/>
    </source>
</evidence>
<name>A0AAD7ZGY3_DIPPU</name>
<protein>
    <recommendedName>
        <fullName evidence="9">TOM1-like protein 2</fullName>
    </recommendedName>
</protein>
<dbReference type="PANTHER" id="PTHR13856:SF137">
    <property type="entry name" value="GH05942P"/>
    <property type="match status" value="1"/>
</dbReference>
<dbReference type="PROSITE" id="PS50179">
    <property type="entry name" value="VHS"/>
    <property type="match status" value="1"/>
</dbReference>
<dbReference type="InterPro" id="IPR004152">
    <property type="entry name" value="GAT_dom"/>
</dbReference>
<dbReference type="GO" id="GO:0016020">
    <property type="term" value="C:membrane"/>
    <property type="evidence" value="ECO:0007669"/>
    <property type="project" value="TreeGrafter"/>
</dbReference>
<dbReference type="CDD" id="cd14233">
    <property type="entry name" value="GAT_TOM1_like"/>
    <property type="match status" value="1"/>
</dbReference>
<dbReference type="SMART" id="SM00288">
    <property type="entry name" value="VHS"/>
    <property type="match status" value="1"/>
</dbReference>
<dbReference type="InterPro" id="IPR008942">
    <property type="entry name" value="ENTH_VHS"/>
</dbReference>
<evidence type="ECO:0000256" key="2">
    <source>
        <dbReference type="ARBA" id="ARBA00022448"/>
    </source>
</evidence>
<reference evidence="7" key="1">
    <citation type="journal article" date="2023" name="IScience">
        <title>Live-bearing cockroach genome reveals convergent evolutionary mechanisms linked to viviparity in insects and beyond.</title>
        <authorList>
            <person name="Fouks B."/>
            <person name="Harrison M.C."/>
            <person name="Mikhailova A.A."/>
            <person name="Marchal E."/>
            <person name="English S."/>
            <person name="Carruthers M."/>
            <person name="Jennings E.C."/>
            <person name="Chiamaka E.L."/>
            <person name="Frigard R.A."/>
            <person name="Pippel M."/>
            <person name="Attardo G.M."/>
            <person name="Benoit J.B."/>
            <person name="Bornberg-Bauer E."/>
            <person name="Tobe S.S."/>
        </authorList>
    </citation>
    <scope>NUCLEOTIDE SEQUENCE</scope>
    <source>
        <strain evidence="7">Stay&amp;Tobe</strain>
    </source>
</reference>
<proteinExistence type="inferred from homology"/>
<evidence type="ECO:0000256" key="4">
    <source>
        <dbReference type="SAM" id="MobiDB-lite"/>
    </source>
</evidence>
<dbReference type="PROSITE" id="PS50909">
    <property type="entry name" value="GAT"/>
    <property type="match status" value="1"/>
</dbReference>
<dbReference type="GO" id="GO:0043130">
    <property type="term" value="F:ubiquitin binding"/>
    <property type="evidence" value="ECO:0007669"/>
    <property type="project" value="InterPro"/>
</dbReference>
<dbReference type="FunFam" id="1.25.40.90:FF:000003">
    <property type="entry name" value="TOM1-like protein 2 isoform X1"/>
    <property type="match status" value="1"/>
</dbReference>
<dbReference type="PANTHER" id="PTHR13856">
    <property type="entry name" value="VHS DOMAIN CONTAINING PROTEIN FAMILY"/>
    <property type="match status" value="1"/>
</dbReference>
<keyword evidence="2" id="KW-0813">Transport</keyword>
<dbReference type="CDD" id="cd03565">
    <property type="entry name" value="VHS_Tom1_like"/>
    <property type="match status" value="1"/>
</dbReference>
<evidence type="ECO:0000259" key="5">
    <source>
        <dbReference type="PROSITE" id="PS50179"/>
    </source>
</evidence>
<gene>
    <name evidence="7" type="ORF">L9F63_004198</name>
</gene>
<evidence type="ECO:0000259" key="6">
    <source>
        <dbReference type="PROSITE" id="PS50909"/>
    </source>
</evidence>
<comment type="caution">
    <text evidence="7">The sequence shown here is derived from an EMBL/GenBank/DDBJ whole genome shotgun (WGS) entry which is preliminary data.</text>
</comment>
<dbReference type="GO" id="GO:0015031">
    <property type="term" value="P:protein transport"/>
    <property type="evidence" value="ECO:0007669"/>
    <property type="project" value="UniProtKB-KW"/>
</dbReference>
<dbReference type="GO" id="GO:0005768">
    <property type="term" value="C:endosome"/>
    <property type="evidence" value="ECO:0007669"/>
    <property type="project" value="TreeGrafter"/>
</dbReference>
<evidence type="ECO:0000313" key="8">
    <source>
        <dbReference type="Proteomes" id="UP001233999"/>
    </source>
</evidence>
<evidence type="ECO:0008006" key="9">
    <source>
        <dbReference type="Google" id="ProtNLM"/>
    </source>
</evidence>
<feature type="compositionally biased region" description="Low complexity" evidence="4">
    <location>
        <begin position="523"/>
        <end position="544"/>
    </location>
</feature>
<dbReference type="Gene3D" id="1.25.40.90">
    <property type="match status" value="1"/>
</dbReference>
<dbReference type="InterPro" id="IPR014645">
    <property type="entry name" value="TOM1"/>
</dbReference>
<dbReference type="Pfam" id="PF03127">
    <property type="entry name" value="GAT"/>
    <property type="match status" value="1"/>
</dbReference>
<feature type="region of interest" description="Disordered" evidence="4">
    <location>
        <begin position="523"/>
        <end position="565"/>
    </location>
</feature>
<dbReference type="GO" id="GO:0035091">
    <property type="term" value="F:phosphatidylinositol binding"/>
    <property type="evidence" value="ECO:0007669"/>
    <property type="project" value="InterPro"/>
</dbReference>
<feature type="domain" description="VHS" evidence="5">
    <location>
        <begin position="20"/>
        <end position="153"/>
    </location>
</feature>
<dbReference type="PIRSF" id="PIRSF036948">
    <property type="entry name" value="TOM1"/>
    <property type="match status" value="1"/>
</dbReference>
<keyword evidence="8" id="KW-1185">Reference proteome</keyword>
<dbReference type="GO" id="GO:0030276">
    <property type="term" value="F:clathrin binding"/>
    <property type="evidence" value="ECO:0007669"/>
    <property type="project" value="TreeGrafter"/>
</dbReference>
<feature type="region of interest" description="Disordered" evidence="4">
    <location>
        <begin position="342"/>
        <end position="368"/>
    </location>
</feature>
<dbReference type="EMBL" id="JASPKZ010008359">
    <property type="protein sequence ID" value="KAJ9580125.1"/>
    <property type="molecule type" value="Genomic_DNA"/>
</dbReference>
<dbReference type="Gene3D" id="1.20.58.160">
    <property type="match status" value="1"/>
</dbReference>
<comment type="similarity">
    <text evidence="1">Belongs to the TOM1 family.</text>
</comment>
<evidence type="ECO:0000256" key="1">
    <source>
        <dbReference type="ARBA" id="ARBA00007708"/>
    </source>
</evidence>
<dbReference type="Proteomes" id="UP001233999">
    <property type="component" value="Unassembled WGS sequence"/>
</dbReference>
<keyword evidence="3" id="KW-0653">Protein transport</keyword>
<dbReference type="Pfam" id="PF00790">
    <property type="entry name" value="VHS"/>
    <property type="match status" value="1"/>
</dbReference>
<organism evidence="7 8">
    <name type="scientific">Diploptera punctata</name>
    <name type="common">Pacific beetle cockroach</name>
    <dbReference type="NCBI Taxonomy" id="6984"/>
    <lineage>
        <taxon>Eukaryota</taxon>
        <taxon>Metazoa</taxon>
        <taxon>Ecdysozoa</taxon>
        <taxon>Arthropoda</taxon>
        <taxon>Hexapoda</taxon>
        <taxon>Insecta</taxon>
        <taxon>Pterygota</taxon>
        <taxon>Neoptera</taxon>
        <taxon>Polyneoptera</taxon>
        <taxon>Dictyoptera</taxon>
        <taxon>Blattodea</taxon>
        <taxon>Blaberoidea</taxon>
        <taxon>Blaberidae</taxon>
        <taxon>Diplopterinae</taxon>
        <taxon>Diploptera</taxon>
    </lineage>
</organism>
<dbReference type="InterPro" id="IPR002014">
    <property type="entry name" value="VHS_dom"/>
</dbReference>
<dbReference type="SUPFAM" id="SSF48464">
    <property type="entry name" value="ENTH/VHS domain"/>
    <property type="match status" value="1"/>
</dbReference>
<reference evidence="7" key="2">
    <citation type="submission" date="2023-05" db="EMBL/GenBank/DDBJ databases">
        <authorList>
            <person name="Fouks B."/>
        </authorList>
    </citation>
    <scope>NUCLEOTIDE SEQUENCE</scope>
    <source>
        <strain evidence="7">Stay&amp;Tobe</strain>
        <tissue evidence="7">Testes</tissue>
    </source>
</reference>
<dbReference type="InterPro" id="IPR038425">
    <property type="entry name" value="GAT_sf"/>
</dbReference>
<accession>A0AAD7ZGY3</accession>
<evidence type="ECO:0000256" key="3">
    <source>
        <dbReference type="ARBA" id="ARBA00022927"/>
    </source>
</evidence>
<dbReference type="SUPFAM" id="SSF89009">
    <property type="entry name" value="GAT-like domain"/>
    <property type="match status" value="1"/>
</dbReference>
<feature type="compositionally biased region" description="Low complexity" evidence="4">
    <location>
        <begin position="352"/>
        <end position="368"/>
    </location>
</feature>
<dbReference type="GO" id="GO:0007165">
    <property type="term" value="P:signal transduction"/>
    <property type="evidence" value="ECO:0007669"/>
    <property type="project" value="TreeGrafter"/>
</dbReference>
<feature type="domain" description="GAT" evidence="6">
    <location>
        <begin position="225"/>
        <end position="313"/>
    </location>
</feature>